<evidence type="ECO:0000256" key="1">
    <source>
        <dbReference type="SAM" id="Phobius"/>
    </source>
</evidence>
<feature type="transmembrane region" description="Helical" evidence="1">
    <location>
        <begin position="245"/>
        <end position="265"/>
    </location>
</feature>
<protein>
    <recommendedName>
        <fullName evidence="2">Fatty acid desaturase domain-containing protein</fullName>
    </recommendedName>
</protein>
<keyword evidence="1" id="KW-0472">Membrane</keyword>
<dbReference type="EMBL" id="JACCJB010000006">
    <property type="protein sequence ID" value="KAF6226495.1"/>
    <property type="molecule type" value="Genomic_DNA"/>
</dbReference>
<evidence type="ECO:0000259" key="2">
    <source>
        <dbReference type="Pfam" id="PF00487"/>
    </source>
</evidence>
<dbReference type="InterPro" id="IPR005804">
    <property type="entry name" value="FA_desaturase_dom"/>
</dbReference>
<comment type="caution">
    <text evidence="3">The sequence shown here is derived from an EMBL/GenBank/DDBJ whole genome shotgun (WGS) entry which is preliminary data.</text>
</comment>
<proteinExistence type="predicted"/>
<evidence type="ECO:0000313" key="4">
    <source>
        <dbReference type="Proteomes" id="UP000593566"/>
    </source>
</evidence>
<dbReference type="AlphaFoldDB" id="A0A8H6CN79"/>
<keyword evidence="4" id="KW-1185">Reference proteome</keyword>
<keyword evidence="1" id="KW-0812">Transmembrane</keyword>
<organism evidence="3 4">
    <name type="scientific">Letharia lupina</name>
    <dbReference type="NCBI Taxonomy" id="560253"/>
    <lineage>
        <taxon>Eukaryota</taxon>
        <taxon>Fungi</taxon>
        <taxon>Dikarya</taxon>
        <taxon>Ascomycota</taxon>
        <taxon>Pezizomycotina</taxon>
        <taxon>Lecanoromycetes</taxon>
        <taxon>OSLEUM clade</taxon>
        <taxon>Lecanoromycetidae</taxon>
        <taxon>Lecanorales</taxon>
        <taxon>Lecanorineae</taxon>
        <taxon>Parmeliaceae</taxon>
        <taxon>Letharia</taxon>
    </lineage>
</organism>
<dbReference type="GeneID" id="59337756"/>
<dbReference type="PANTHER" id="PTHR36459:SF1">
    <property type="entry name" value="FATTY ACID DESATURASE DOMAIN-CONTAINING PROTEIN-RELATED"/>
    <property type="match status" value="1"/>
</dbReference>
<gene>
    <name evidence="3" type="ORF">HO133_009361</name>
</gene>
<dbReference type="GO" id="GO:0006629">
    <property type="term" value="P:lipid metabolic process"/>
    <property type="evidence" value="ECO:0007669"/>
    <property type="project" value="InterPro"/>
</dbReference>
<feature type="domain" description="Fatty acid desaturase" evidence="2">
    <location>
        <begin position="155"/>
        <end position="381"/>
    </location>
</feature>
<reference evidence="3 4" key="1">
    <citation type="journal article" date="2020" name="Genomics">
        <title>Complete, high-quality genomes from long-read metagenomic sequencing of two wolf lichen thalli reveals enigmatic genome architecture.</title>
        <authorList>
            <person name="McKenzie S.K."/>
            <person name="Walston R.F."/>
            <person name="Allen J.L."/>
        </authorList>
    </citation>
    <scope>NUCLEOTIDE SEQUENCE [LARGE SCALE GENOMIC DNA]</scope>
    <source>
        <strain evidence="3">WasteWater1</strain>
    </source>
</reference>
<evidence type="ECO:0000313" key="3">
    <source>
        <dbReference type="EMBL" id="KAF6226495.1"/>
    </source>
</evidence>
<feature type="transmembrane region" description="Helical" evidence="1">
    <location>
        <begin position="295"/>
        <end position="313"/>
    </location>
</feature>
<dbReference type="PANTHER" id="PTHR36459">
    <property type="entry name" value="ORF"/>
    <property type="match status" value="1"/>
</dbReference>
<name>A0A8H6CN79_9LECA</name>
<sequence>MYRYITSTRKTLWVPAVSGSGCSTVIGLSPLHPPNRMDASINPLLLKPDLIVLQNLLQDIRRTNSHHPADSSAAHNDQSSMRALDEVHDETTVFTSWDLKDLPAGKGFRADILGKYITWAQGIVRNPVDVVFLTHIILYFSTSIPSAVFLYYHFTWAHGIFHCLLQLSYCGSFTLMLHNHIHNNGLLKKKYVWFDNTWPYILEPLMGHTWDSYYYHHVKHHHVEGNGPEDLSSTIRYQRDELSNFLMYVGRFIAFIWIELPLYFLRKRKPGLAFKAAASEMAAYLFIYLAARRNFYPTLFVLIIPLFLMRIGLMVGNYGQHALVDDVDPASDFRSSITLIDVPSNRHCFNDGWHTSHHLNPLRHWKDHPRAFLKAKNEYTNGRALVFQNVDYLMMTYRILAKDYLYLADCVVPIGDQIGMSRQELADMLRTKTRRFSEEEIQEKFYKGRKTQKEAKKKDDLYISKI</sequence>
<feature type="transmembrane region" description="Helical" evidence="1">
    <location>
        <begin position="272"/>
        <end position="289"/>
    </location>
</feature>
<accession>A0A8H6CN79</accession>
<feature type="transmembrane region" description="Helical" evidence="1">
    <location>
        <begin position="132"/>
        <end position="152"/>
    </location>
</feature>
<dbReference type="Pfam" id="PF00487">
    <property type="entry name" value="FA_desaturase"/>
    <property type="match status" value="1"/>
</dbReference>
<dbReference type="PROSITE" id="PS51257">
    <property type="entry name" value="PROKAR_LIPOPROTEIN"/>
    <property type="match status" value="1"/>
</dbReference>
<dbReference type="Proteomes" id="UP000593566">
    <property type="component" value="Unassembled WGS sequence"/>
</dbReference>
<keyword evidence="1" id="KW-1133">Transmembrane helix</keyword>
<dbReference type="RefSeq" id="XP_037155048.1">
    <property type="nucleotide sequence ID" value="XM_037300222.1"/>
</dbReference>